<name>A0AAV2D9T1_9ROSI</name>
<dbReference type="Proteomes" id="UP001497516">
    <property type="component" value="Chromosome 2"/>
</dbReference>
<protein>
    <submittedName>
        <fullName evidence="2">Uncharacterized protein</fullName>
    </submittedName>
</protein>
<dbReference type="AlphaFoldDB" id="A0AAV2D9T1"/>
<evidence type="ECO:0000256" key="1">
    <source>
        <dbReference type="SAM" id="MobiDB-lite"/>
    </source>
</evidence>
<accession>A0AAV2D9T1</accession>
<evidence type="ECO:0000313" key="2">
    <source>
        <dbReference type="EMBL" id="CAL1370301.1"/>
    </source>
</evidence>
<dbReference type="EMBL" id="OZ034815">
    <property type="protein sequence ID" value="CAL1370301.1"/>
    <property type="molecule type" value="Genomic_DNA"/>
</dbReference>
<organism evidence="2 3">
    <name type="scientific">Linum trigynum</name>
    <dbReference type="NCBI Taxonomy" id="586398"/>
    <lineage>
        <taxon>Eukaryota</taxon>
        <taxon>Viridiplantae</taxon>
        <taxon>Streptophyta</taxon>
        <taxon>Embryophyta</taxon>
        <taxon>Tracheophyta</taxon>
        <taxon>Spermatophyta</taxon>
        <taxon>Magnoliopsida</taxon>
        <taxon>eudicotyledons</taxon>
        <taxon>Gunneridae</taxon>
        <taxon>Pentapetalae</taxon>
        <taxon>rosids</taxon>
        <taxon>fabids</taxon>
        <taxon>Malpighiales</taxon>
        <taxon>Linaceae</taxon>
        <taxon>Linum</taxon>
    </lineage>
</organism>
<evidence type="ECO:0000313" key="3">
    <source>
        <dbReference type="Proteomes" id="UP001497516"/>
    </source>
</evidence>
<sequence>MSLAFMVAVSELLTGGGSSAADLLSGQRRPPTDSSSPNPKGDREAQQTKKRAKPTVAVDISDDNPNDVHMEPVANLPISPTNHSPKVSAWSHGMGATHRLFGDFAKTDEWYVADSDSEDVAAGMREDGREAEPEEEDDPLCPPIQFSDAEER</sequence>
<feature type="region of interest" description="Disordered" evidence="1">
    <location>
        <begin position="16"/>
        <end position="90"/>
    </location>
</feature>
<keyword evidence="3" id="KW-1185">Reference proteome</keyword>
<reference evidence="2 3" key="1">
    <citation type="submission" date="2024-04" db="EMBL/GenBank/DDBJ databases">
        <authorList>
            <person name="Fracassetti M."/>
        </authorList>
    </citation>
    <scope>NUCLEOTIDE SEQUENCE [LARGE SCALE GENOMIC DNA]</scope>
</reference>
<gene>
    <name evidence="2" type="ORF">LTRI10_LOCUS12452</name>
</gene>
<proteinExistence type="predicted"/>
<feature type="region of interest" description="Disordered" evidence="1">
    <location>
        <begin position="115"/>
        <end position="152"/>
    </location>
</feature>